<dbReference type="PANTHER" id="PTHR43591:SF102">
    <property type="entry name" value="S-ADENOSYL-L-METHIONINE-DEPENDENT METHYLTRANSFERASE"/>
    <property type="match status" value="1"/>
</dbReference>
<dbReference type="Gene3D" id="3.40.50.150">
    <property type="entry name" value="Vaccinia Virus protein VP39"/>
    <property type="match status" value="1"/>
</dbReference>
<dbReference type="HOGENOM" id="CLU_010595_1_2_1"/>
<dbReference type="STRING" id="1182543.W9W6P0"/>
<name>W9W6P0_9EURO</name>
<keyword evidence="3" id="KW-1185">Reference proteome</keyword>
<evidence type="ECO:0000256" key="1">
    <source>
        <dbReference type="SAM" id="MobiDB-lite"/>
    </source>
</evidence>
<dbReference type="Pfam" id="PF13489">
    <property type="entry name" value="Methyltransf_23"/>
    <property type="match status" value="1"/>
</dbReference>
<accession>W9W6P0</accession>
<dbReference type="eggNOG" id="ENOG502QSKG">
    <property type="taxonomic scope" value="Eukaryota"/>
</dbReference>
<dbReference type="PANTHER" id="PTHR43591">
    <property type="entry name" value="METHYLTRANSFERASE"/>
    <property type="match status" value="1"/>
</dbReference>
<feature type="compositionally biased region" description="Basic and acidic residues" evidence="1">
    <location>
        <begin position="1"/>
        <end position="15"/>
    </location>
</feature>
<dbReference type="GeneID" id="19196083"/>
<dbReference type="AlphaFoldDB" id="W9W6P0"/>
<dbReference type="OrthoDB" id="2013972at2759"/>
<dbReference type="InterPro" id="IPR029063">
    <property type="entry name" value="SAM-dependent_MTases_sf"/>
</dbReference>
<protein>
    <recommendedName>
        <fullName evidence="4">Methyltransferase</fullName>
    </recommendedName>
</protein>
<comment type="caution">
    <text evidence="2">The sequence shown here is derived from an EMBL/GenBank/DDBJ whole genome shotgun (WGS) entry which is preliminary data.</text>
</comment>
<dbReference type="Proteomes" id="UP000019471">
    <property type="component" value="Unassembled WGS sequence"/>
</dbReference>
<evidence type="ECO:0000313" key="2">
    <source>
        <dbReference type="EMBL" id="EXJ63633.1"/>
    </source>
</evidence>
<reference evidence="2 3" key="1">
    <citation type="submission" date="2013-03" db="EMBL/GenBank/DDBJ databases">
        <title>The Genome Sequence of Cladophialophora psammophila CBS 110553.</title>
        <authorList>
            <consortium name="The Broad Institute Genomics Platform"/>
            <person name="Cuomo C."/>
            <person name="de Hoog S."/>
            <person name="Gorbushina A."/>
            <person name="Walker B."/>
            <person name="Young S.K."/>
            <person name="Zeng Q."/>
            <person name="Gargeya S."/>
            <person name="Fitzgerald M."/>
            <person name="Haas B."/>
            <person name="Abouelleil A."/>
            <person name="Allen A.W."/>
            <person name="Alvarado L."/>
            <person name="Arachchi H.M."/>
            <person name="Berlin A.M."/>
            <person name="Chapman S.B."/>
            <person name="Gainer-Dewar J."/>
            <person name="Goldberg J."/>
            <person name="Griggs A."/>
            <person name="Gujja S."/>
            <person name="Hansen M."/>
            <person name="Howarth C."/>
            <person name="Imamovic A."/>
            <person name="Ireland A."/>
            <person name="Larimer J."/>
            <person name="McCowan C."/>
            <person name="Murphy C."/>
            <person name="Pearson M."/>
            <person name="Poon T.W."/>
            <person name="Priest M."/>
            <person name="Roberts A."/>
            <person name="Saif S."/>
            <person name="Shea T."/>
            <person name="Sisk P."/>
            <person name="Sykes S."/>
            <person name="Wortman J."/>
            <person name="Nusbaum C."/>
            <person name="Birren B."/>
        </authorList>
    </citation>
    <scope>NUCLEOTIDE SEQUENCE [LARGE SCALE GENOMIC DNA]</scope>
    <source>
        <strain evidence="2 3">CBS 110553</strain>
    </source>
</reference>
<evidence type="ECO:0000313" key="3">
    <source>
        <dbReference type="Proteomes" id="UP000019471"/>
    </source>
</evidence>
<sequence length="304" mass="33968">MQEPDDEHHVDHALADNDEDSALDLGDDQISTASITSTIRNFQIENGHTYHALRAGNLQNQHFLATFGGRAHFAPGAETAQRVLDVGTGTGIWAIQYADAHPAAQIIGVDLSPIQPTYVPPNCSFEIDDLEHEWTWSIPFDYIFSRMMVGSFADWPGFIGITYENLTPGGWLELQDCIFPLGTDDGSFHEGQTIYEWSSLLLEASNKLGRSLGAAIHHRDRMIAAGFTNVTMKLFKWPTNSWPKDPKHKIVGMWALANIGSNVEGLSMALLSRVHGWTREQVLAYLPAVRKDLQDNRIHAYWPM</sequence>
<dbReference type="SUPFAM" id="SSF53335">
    <property type="entry name" value="S-adenosyl-L-methionine-dependent methyltransferases"/>
    <property type="match status" value="1"/>
</dbReference>
<gene>
    <name evidence="2" type="ORF">A1O5_11394</name>
</gene>
<dbReference type="CDD" id="cd02440">
    <property type="entry name" value="AdoMet_MTases"/>
    <property type="match status" value="1"/>
</dbReference>
<feature type="region of interest" description="Disordered" evidence="1">
    <location>
        <begin position="1"/>
        <end position="25"/>
    </location>
</feature>
<feature type="compositionally biased region" description="Acidic residues" evidence="1">
    <location>
        <begin position="16"/>
        <end position="25"/>
    </location>
</feature>
<organism evidence="2 3">
    <name type="scientific">Cladophialophora psammophila CBS 110553</name>
    <dbReference type="NCBI Taxonomy" id="1182543"/>
    <lineage>
        <taxon>Eukaryota</taxon>
        <taxon>Fungi</taxon>
        <taxon>Dikarya</taxon>
        <taxon>Ascomycota</taxon>
        <taxon>Pezizomycotina</taxon>
        <taxon>Eurotiomycetes</taxon>
        <taxon>Chaetothyriomycetidae</taxon>
        <taxon>Chaetothyriales</taxon>
        <taxon>Herpotrichiellaceae</taxon>
        <taxon>Cladophialophora</taxon>
    </lineage>
</organism>
<evidence type="ECO:0008006" key="4">
    <source>
        <dbReference type="Google" id="ProtNLM"/>
    </source>
</evidence>
<dbReference type="GO" id="GO:0008168">
    <property type="term" value="F:methyltransferase activity"/>
    <property type="evidence" value="ECO:0007669"/>
    <property type="project" value="TreeGrafter"/>
</dbReference>
<dbReference type="EMBL" id="AMGX01000025">
    <property type="protein sequence ID" value="EXJ63633.1"/>
    <property type="molecule type" value="Genomic_DNA"/>
</dbReference>
<dbReference type="RefSeq" id="XP_007750156.1">
    <property type="nucleotide sequence ID" value="XM_007751966.1"/>
</dbReference>
<proteinExistence type="predicted"/>